<evidence type="ECO:0000256" key="7">
    <source>
        <dbReference type="SAM" id="Phobius"/>
    </source>
</evidence>
<comment type="similarity">
    <text evidence="2">Belongs to the chromate ion transporter (CHR) (TC 2.A.51) family.</text>
</comment>
<organism evidence="8 9">
    <name type="scientific">Cetobacterium somerae ATCC BAA-474</name>
    <dbReference type="NCBI Taxonomy" id="1319815"/>
    <lineage>
        <taxon>Bacteria</taxon>
        <taxon>Fusobacteriati</taxon>
        <taxon>Fusobacteriota</taxon>
        <taxon>Fusobacteriia</taxon>
        <taxon>Fusobacteriales</taxon>
        <taxon>Fusobacteriaceae</taxon>
        <taxon>Cetobacterium</taxon>
    </lineage>
</organism>
<dbReference type="EMBL" id="AXZF01000064">
    <property type="protein sequence ID" value="ERT68460.1"/>
    <property type="molecule type" value="Genomic_DNA"/>
</dbReference>
<sequence length="178" mass="19736">MIYFTLFYEFFKIGLFSFGGGLAMLPLMQDVVFRQNWLTEQQFLDIIAISQVTPGPIAINTATFVGHQVAGIPGAFIATFSSALPSFIVILIVASIFYKIKDNPKKDLFFRGVKPVTLALISFAGIIIAKPTFFVSDYSQGIKATFIFLIVFLGTKYISKINPIIILLLTSLLGIFIF</sequence>
<feature type="transmembrane region" description="Helical" evidence="7">
    <location>
        <begin position="75"/>
        <end position="96"/>
    </location>
</feature>
<keyword evidence="9" id="KW-1185">Reference proteome</keyword>
<feature type="transmembrane region" description="Helical" evidence="7">
    <location>
        <begin position="108"/>
        <end position="129"/>
    </location>
</feature>
<reference evidence="8 9" key="1">
    <citation type="submission" date="2013-08" db="EMBL/GenBank/DDBJ databases">
        <authorList>
            <person name="Weinstock G."/>
            <person name="Sodergren E."/>
            <person name="Wylie T."/>
            <person name="Fulton L."/>
            <person name="Fulton R."/>
            <person name="Fronick C."/>
            <person name="O'Laughlin M."/>
            <person name="Godfrey J."/>
            <person name="Miner T."/>
            <person name="Herter B."/>
            <person name="Appelbaum E."/>
            <person name="Cordes M."/>
            <person name="Lek S."/>
            <person name="Wollam A."/>
            <person name="Pepin K.H."/>
            <person name="Palsikar V.B."/>
            <person name="Mitreva M."/>
            <person name="Wilson R.K."/>
        </authorList>
    </citation>
    <scope>NUCLEOTIDE SEQUENCE [LARGE SCALE GENOMIC DNA]</scope>
    <source>
        <strain evidence="8 9">ATCC BAA-474</strain>
    </source>
</reference>
<dbReference type="STRING" id="1319815.HMPREF0202_01619"/>
<evidence type="ECO:0000256" key="1">
    <source>
        <dbReference type="ARBA" id="ARBA00004651"/>
    </source>
</evidence>
<comment type="caution">
    <text evidence="8">The sequence shown here is derived from an EMBL/GenBank/DDBJ whole genome shotgun (WGS) entry which is preliminary data.</text>
</comment>
<dbReference type="AlphaFoldDB" id="U7VA93"/>
<evidence type="ECO:0008006" key="10">
    <source>
        <dbReference type="Google" id="ProtNLM"/>
    </source>
</evidence>
<evidence type="ECO:0000256" key="2">
    <source>
        <dbReference type="ARBA" id="ARBA00005262"/>
    </source>
</evidence>
<name>U7VA93_9FUSO</name>
<protein>
    <recommendedName>
        <fullName evidence="10">Chromate transport protein</fullName>
    </recommendedName>
</protein>
<keyword evidence="3" id="KW-1003">Cell membrane</keyword>
<dbReference type="Proteomes" id="UP000017081">
    <property type="component" value="Unassembled WGS sequence"/>
</dbReference>
<proteinExistence type="inferred from homology"/>
<gene>
    <name evidence="8" type="ORF">HMPREF0202_01619</name>
</gene>
<keyword evidence="4 7" id="KW-0812">Transmembrane</keyword>
<evidence type="ECO:0000256" key="5">
    <source>
        <dbReference type="ARBA" id="ARBA00022989"/>
    </source>
</evidence>
<dbReference type="PANTHER" id="PTHR43663:SF1">
    <property type="entry name" value="CHROMATE TRANSPORTER"/>
    <property type="match status" value="1"/>
</dbReference>
<dbReference type="eggNOG" id="COG2059">
    <property type="taxonomic scope" value="Bacteria"/>
</dbReference>
<evidence type="ECO:0000313" key="8">
    <source>
        <dbReference type="EMBL" id="ERT68460.1"/>
    </source>
</evidence>
<evidence type="ECO:0000256" key="4">
    <source>
        <dbReference type="ARBA" id="ARBA00022692"/>
    </source>
</evidence>
<keyword evidence="5 7" id="KW-1133">Transmembrane helix</keyword>
<evidence type="ECO:0000313" key="9">
    <source>
        <dbReference type="Proteomes" id="UP000017081"/>
    </source>
</evidence>
<accession>U7VA93</accession>
<dbReference type="Pfam" id="PF02417">
    <property type="entry name" value="Chromate_transp"/>
    <property type="match status" value="1"/>
</dbReference>
<dbReference type="PANTHER" id="PTHR43663">
    <property type="entry name" value="CHROMATE TRANSPORT PROTEIN-RELATED"/>
    <property type="match status" value="1"/>
</dbReference>
<evidence type="ECO:0000256" key="6">
    <source>
        <dbReference type="ARBA" id="ARBA00023136"/>
    </source>
</evidence>
<dbReference type="RefSeq" id="WP_023051156.1">
    <property type="nucleotide sequence ID" value="NZ_CP173065.2"/>
</dbReference>
<dbReference type="GO" id="GO:0015109">
    <property type="term" value="F:chromate transmembrane transporter activity"/>
    <property type="evidence" value="ECO:0007669"/>
    <property type="project" value="InterPro"/>
</dbReference>
<dbReference type="GO" id="GO:0005886">
    <property type="term" value="C:plasma membrane"/>
    <property type="evidence" value="ECO:0007669"/>
    <property type="project" value="UniProtKB-SubCell"/>
</dbReference>
<comment type="subcellular location">
    <subcellularLocation>
        <location evidence="1">Cell membrane</location>
        <topology evidence="1">Multi-pass membrane protein</topology>
    </subcellularLocation>
</comment>
<dbReference type="PATRIC" id="fig|1319815.3.peg.1561"/>
<feature type="transmembrane region" description="Helical" evidence="7">
    <location>
        <begin position="7"/>
        <end position="28"/>
    </location>
</feature>
<keyword evidence="6 7" id="KW-0472">Membrane</keyword>
<feature type="transmembrane region" description="Helical" evidence="7">
    <location>
        <begin position="161"/>
        <end position="177"/>
    </location>
</feature>
<evidence type="ECO:0000256" key="3">
    <source>
        <dbReference type="ARBA" id="ARBA00022475"/>
    </source>
</evidence>
<dbReference type="InterPro" id="IPR003370">
    <property type="entry name" value="Chromate_transpt"/>
</dbReference>
<dbReference type="HOGENOM" id="CLU_018106_1_2_0"/>
<dbReference type="InterPro" id="IPR052518">
    <property type="entry name" value="CHR_Transporter"/>
</dbReference>